<accession>A0A0F0CTJ6</accession>
<gene>
    <name evidence="1" type="ORF">OMAG_001390</name>
</gene>
<dbReference type="Proteomes" id="UP000033428">
    <property type="component" value="Unassembled WGS sequence"/>
</dbReference>
<comment type="caution">
    <text evidence="1">The sequence shown here is derived from an EMBL/GenBank/DDBJ whole genome shotgun (WGS) entry which is preliminary data.</text>
</comment>
<dbReference type="Pfam" id="PF01724">
    <property type="entry name" value="DUF29"/>
    <property type="match status" value="1"/>
</dbReference>
<evidence type="ECO:0000313" key="2">
    <source>
        <dbReference type="Proteomes" id="UP000033428"/>
    </source>
</evidence>
<keyword evidence="2" id="KW-1185">Reference proteome</keyword>
<evidence type="ECO:0000313" key="1">
    <source>
        <dbReference type="EMBL" id="KJJ84745.1"/>
    </source>
</evidence>
<proteinExistence type="predicted"/>
<dbReference type="PANTHER" id="PTHR34235">
    <property type="entry name" value="SLR1203 PROTEIN-RELATED"/>
    <property type="match status" value="1"/>
</dbReference>
<name>A0A0F0CTJ6_9BACT</name>
<sequence length="89" mass="10643">MHLLKYQYQTERRSQSWKLTIAEHRKSIKRLLKGSPSLKYNVQAVIDEAFNDARDLFEIETGISKKTLPETYPYSFDQIMDDEFWPEEV</sequence>
<dbReference type="AlphaFoldDB" id="A0A0F0CTJ6"/>
<dbReference type="Gene3D" id="1.20.1220.20">
    <property type="entry name" value="Uncharcterised protein PF01724"/>
    <property type="match status" value="1"/>
</dbReference>
<dbReference type="InterPro" id="IPR002636">
    <property type="entry name" value="DUF29"/>
</dbReference>
<protein>
    <submittedName>
        <fullName evidence="1">Protein containing DUF29</fullName>
    </submittedName>
</protein>
<dbReference type="EMBL" id="JYNY01000275">
    <property type="protein sequence ID" value="KJJ84745.1"/>
    <property type="molecule type" value="Genomic_DNA"/>
</dbReference>
<reference evidence="1 2" key="1">
    <citation type="submission" date="2015-02" db="EMBL/GenBank/DDBJ databases">
        <title>Single-cell genomics of uncultivated deep-branching MTB reveals a conserved set of magnetosome genes.</title>
        <authorList>
            <person name="Kolinko S."/>
            <person name="Richter M."/>
            <person name="Glockner F.O."/>
            <person name="Brachmann A."/>
            <person name="Schuler D."/>
        </authorList>
    </citation>
    <scope>NUCLEOTIDE SEQUENCE [LARGE SCALE GENOMIC DNA]</scope>
    <source>
        <strain evidence="1">SKK-01</strain>
    </source>
</reference>
<organism evidence="1 2">
    <name type="scientific">Candidatus Omnitrophus magneticus</name>
    <dbReference type="NCBI Taxonomy" id="1609969"/>
    <lineage>
        <taxon>Bacteria</taxon>
        <taxon>Pseudomonadati</taxon>
        <taxon>Candidatus Omnitrophota</taxon>
        <taxon>Candidatus Omnitrophus</taxon>
    </lineage>
</organism>